<evidence type="ECO:0000256" key="2">
    <source>
        <dbReference type="SAM" id="MobiDB-lite"/>
    </source>
</evidence>
<dbReference type="GO" id="GO:0046580">
    <property type="term" value="P:negative regulation of Ras protein signal transduction"/>
    <property type="evidence" value="ECO:0007669"/>
    <property type="project" value="TreeGrafter"/>
</dbReference>
<dbReference type="PANTHER" id="PTHR12365">
    <property type="entry name" value="SPROUTY"/>
    <property type="match status" value="1"/>
</dbReference>
<evidence type="ECO:0000313" key="3">
    <source>
        <dbReference type="Proteomes" id="UP000515154"/>
    </source>
</evidence>
<name>A0A6P7TET2_9MOLL</name>
<dbReference type="KEGG" id="osn:115222632"/>
<organism evidence="3 4">
    <name type="scientific">Octopus sinensis</name>
    <name type="common">East Asian common octopus</name>
    <dbReference type="NCBI Taxonomy" id="2607531"/>
    <lineage>
        <taxon>Eukaryota</taxon>
        <taxon>Metazoa</taxon>
        <taxon>Spiralia</taxon>
        <taxon>Lophotrochozoa</taxon>
        <taxon>Mollusca</taxon>
        <taxon>Cephalopoda</taxon>
        <taxon>Coleoidea</taxon>
        <taxon>Octopodiformes</taxon>
        <taxon>Octopoda</taxon>
        <taxon>Incirrata</taxon>
        <taxon>Octopodidae</taxon>
        <taxon>Octopus</taxon>
    </lineage>
</organism>
<keyword evidence="3" id="KW-1185">Reference proteome</keyword>
<evidence type="ECO:0000313" key="4">
    <source>
        <dbReference type="RefSeq" id="XP_029648805.1"/>
    </source>
</evidence>
<accession>A0A6P7TET2</accession>
<evidence type="ECO:0000313" key="7">
    <source>
        <dbReference type="RefSeq" id="XP_036367440.1"/>
    </source>
</evidence>
<feature type="compositionally biased region" description="Polar residues" evidence="2">
    <location>
        <begin position="1"/>
        <end position="11"/>
    </location>
</feature>
<dbReference type="InterPro" id="IPR007875">
    <property type="entry name" value="Sprouty"/>
</dbReference>
<feature type="region of interest" description="Disordered" evidence="2">
    <location>
        <begin position="1"/>
        <end position="124"/>
    </location>
</feature>
<dbReference type="RefSeq" id="XP_036367439.1">
    <property type="nucleotide sequence ID" value="XM_036511546.1"/>
</dbReference>
<dbReference type="AlphaFoldDB" id="A0A6P7TET2"/>
<proteinExistence type="inferred from homology"/>
<dbReference type="GO" id="GO:0005829">
    <property type="term" value="C:cytosol"/>
    <property type="evidence" value="ECO:0007669"/>
    <property type="project" value="TreeGrafter"/>
</dbReference>
<dbReference type="PROSITE" id="PS51227">
    <property type="entry name" value="SPR"/>
    <property type="match status" value="1"/>
</dbReference>
<dbReference type="RefSeq" id="XP_029648805.1">
    <property type="nucleotide sequence ID" value="XM_029792945.2"/>
</dbReference>
<evidence type="ECO:0000313" key="5">
    <source>
        <dbReference type="RefSeq" id="XP_036367438.1"/>
    </source>
</evidence>
<evidence type="ECO:0000256" key="1">
    <source>
        <dbReference type="ARBA" id="ARBA00010964"/>
    </source>
</evidence>
<dbReference type="PANTHER" id="PTHR12365:SF7">
    <property type="entry name" value="PROTEIN SPROUTY"/>
    <property type="match status" value="1"/>
</dbReference>
<dbReference type="RefSeq" id="XP_036367440.1">
    <property type="nucleotide sequence ID" value="XM_036511547.1"/>
</dbReference>
<feature type="compositionally biased region" description="Low complexity" evidence="2">
    <location>
        <begin position="112"/>
        <end position="122"/>
    </location>
</feature>
<dbReference type="RefSeq" id="XP_036367438.1">
    <property type="nucleotide sequence ID" value="XM_036511545.1"/>
</dbReference>
<dbReference type="Proteomes" id="UP000515154">
    <property type="component" value="Linkage group LG20"/>
</dbReference>
<dbReference type="GO" id="GO:0016020">
    <property type="term" value="C:membrane"/>
    <property type="evidence" value="ECO:0007669"/>
    <property type="project" value="InterPro"/>
</dbReference>
<protein>
    <submittedName>
        <fullName evidence="4 5">Protein sprouty homolog 2-like</fullName>
    </submittedName>
</protein>
<dbReference type="GO" id="GO:0048513">
    <property type="term" value="P:animal organ development"/>
    <property type="evidence" value="ECO:0007669"/>
    <property type="project" value="TreeGrafter"/>
</dbReference>
<dbReference type="InterPro" id="IPR051192">
    <property type="entry name" value="Sprouty_domain"/>
</dbReference>
<gene>
    <name evidence="4 5 6 7" type="primary">LOC115222632</name>
</gene>
<evidence type="ECO:0000313" key="6">
    <source>
        <dbReference type="RefSeq" id="XP_036367439.1"/>
    </source>
</evidence>
<feature type="compositionally biased region" description="Low complexity" evidence="2">
    <location>
        <begin position="12"/>
        <end position="22"/>
    </location>
</feature>
<comment type="similarity">
    <text evidence="1">Belongs to the sprouty family.</text>
</comment>
<dbReference type="GO" id="GO:0040037">
    <property type="term" value="P:negative regulation of fibroblast growth factor receptor signaling pathway"/>
    <property type="evidence" value="ECO:0007669"/>
    <property type="project" value="TreeGrafter"/>
</dbReference>
<dbReference type="Pfam" id="PF05210">
    <property type="entry name" value="Sprouty"/>
    <property type="match status" value="1"/>
</dbReference>
<reference evidence="4 5" key="1">
    <citation type="submission" date="2025-08" db="UniProtKB">
        <authorList>
            <consortium name="RefSeq"/>
        </authorList>
    </citation>
    <scope>IDENTIFICATION</scope>
</reference>
<sequence>MMASSGSGQRITNQNNSTSSSSHVTARPGNGLLDHVHQTPTASIPNREFISLTHLRTGPRPQNEYVDSTLSANKLPPSPSTAPANVTVVKPLQNKKPRAVAESHSPQPQRFTNSSNSNSTSTVSGVNIRVTSGSTGGSANITGFAGSRQTTRPIVNNVVLKQPISNQNLKKVNINTPIELENPDGAIHGDSVICSRCGKCKCAACRENRELPSWWLCGKKFEISAKSAVNMCTCVCCVKGIFYHYSKDYQQDSMDGMCSDEPCAGCERPQCLKRWACMALLSLCLPCLCIYWPAQCALVCCTACYNGCTSRGCKCAHGESKIGSTSQTRRLIESDGSSA</sequence>